<feature type="signal peptide" evidence="1">
    <location>
        <begin position="1"/>
        <end position="24"/>
    </location>
</feature>
<evidence type="ECO:0000259" key="3">
    <source>
        <dbReference type="Pfam" id="PF00930"/>
    </source>
</evidence>
<dbReference type="GO" id="GO:0008236">
    <property type="term" value="F:serine-type peptidase activity"/>
    <property type="evidence" value="ECO:0007669"/>
    <property type="project" value="InterPro"/>
</dbReference>
<evidence type="ECO:0000313" key="4">
    <source>
        <dbReference type="EMBL" id="MEN7549694.1"/>
    </source>
</evidence>
<dbReference type="Pfam" id="PF00930">
    <property type="entry name" value="DPPIV_N"/>
    <property type="match status" value="1"/>
</dbReference>
<feature type="domain" description="Peptidase S9 prolyl oligopeptidase catalytic" evidence="2">
    <location>
        <begin position="509"/>
        <end position="702"/>
    </location>
</feature>
<feature type="domain" description="Dipeptidylpeptidase IV N-terminal" evidence="3">
    <location>
        <begin position="95"/>
        <end position="423"/>
    </location>
</feature>
<dbReference type="InterPro" id="IPR001375">
    <property type="entry name" value="Peptidase_S9_cat"/>
</dbReference>
<dbReference type="GO" id="GO:0008239">
    <property type="term" value="F:dipeptidyl-peptidase activity"/>
    <property type="evidence" value="ECO:0007669"/>
    <property type="project" value="TreeGrafter"/>
</dbReference>
<dbReference type="RefSeq" id="WP_346822473.1">
    <property type="nucleotide sequence ID" value="NZ_JBDKWZ010000010.1"/>
</dbReference>
<dbReference type="Pfam" id="PF00326">
    <property type="entry name" value="Peptidase_S9"/>
    <property type="match status" value="1"/>
</dbReference>
<dbReference type="GO" id="GO:0006508">
    <property type="term" value="P:proteolysis"/>
    <property type="evidence" value="ECO:0007669"/>
    <property type="project" value="InterPro"/>
</dbReference>
<comment type="caution">
    <text evidence="4">The sequence shown here is derived from an EMBL/GenBank/DDBJ whole genome shotgun (WGS) entry which is preliminary data.</text>
</comment>
<dbReference type="PANTHER" id="PTHR11731:SF193">
    <property type="entry name" value="DIPEPTIDYL PEPTIDASE 9"/>
    <property type="match status" value="1"/>
</dbReference>
<dbReference type="Gene3D" id="2.140.10.30">
    <property type="entry name" value="Dipeptidylpeptidase IV, N-terminal domain"/>
    <property type="match status" value="1"/>
</dbReference>
<sequence length="715" mass="82989">MNYQNVWYRFALGLLLAMPLNARAQQKPVSYEQIFQGQWQDLYSPLLRIKGWQDAKHYRELRQKEDGRFGDFLVHVKSGQATALEEKPTGQASVSLNNFDIFYKNSKGENLRLTQTAAIEHTPLLSPDGKKVAFTRDKDLYVIDIASRQETRLTTDGSETVYNGYASWVYMEEILGRSTRFKAFWWSPDSKRLAFMRFDDSQVPVFPIYRSEGQHGTLEKMRYPKAGDPNPEVKMGIATIENGNILWADFNEKDDQYFGKPYWRPDGQALWVQWMNRGQDHLKIYEVNLQNGEKTPIYEEQQKTWIALDDGKRLRFLENDKGFLLMSDQSGWMHISHYDMQGKLVNQVTQGDWAVNDLLHVDEKKGWVYFTARKEETTRMDFYKVKLDGKKLQRLTFGDFHHSVSVSPDGQYFITTYSNHKTPARQALVDNTGKILRELGDSKGPKMDEYNLVKNEIIRVETPDGFDLPVRIAWPTKLDKSQKYPVLISIYGGPSTDKVFDKWNHIGTNQWWAQEGLIQINIDHRGSNHFGKKGKNYLHRDLGHWEIEDYSTVIKYLLDTYPFIDAQRIGITGFSYGGYLSCMALTRGADYITHGLAGGSVTDWHLYDTHYTERYMDSPQENPEGYKSSAVMNHVDKYKGMLRIIHGTMDDNVHLQNSLQLINALQESNKQFEMMFYPGSRHGIGGKKGKHYKSENNKFIYRYLLQKPVPEVLEQ</sequence>
<proteinExistence type="predicted"/>
<reference evidence="4 5" key="1">
    <citation type="submission" date="2024-04" db="EMBL/GenBank/DDBJ databases">
        <title>Novel genus in family Flammeovirgaceae.</title>
        <authorList>
            <person name="Nguyen T.H."/>
            <person name="Vuong T.Q."/>
            <person name="Le H."/>
            <person name="Kim S.-G."/>
        </authorList>
    </citation>
    <scope>NUCLEOTIDE SEQUENCE [LARGE SCALE GENOMIC DNA]</scope>
    <source>
        <strain evidence="4 5">JCM 23209</strain>
    </source>
</reference>
<keyword evidence="5" id="KW-1185">Reference proteome</keyword>
<evidence type="ECO:0000313" key="5">
    <source>
        <dbReference type="Proteomes" id="UP001403385"/>
    </source>
</evidence>
<dbReference type="InterPro" id="IPR050278">
    <property type="entry name" value="Serine_Prot_S9B/DPPIV"/>
</dbReference>
<accession>A0AAW9SBG3</accession>
<feature type="chain" id="PRO_5043701515" evidence="1">
    <location>
        <begin position="25"/>
        <end position="715"/>
    </location>
</feature>
<gene>
    <name evidence="4" type="ORF">AAG747_17355</name>
</gene>
<dbReference type="SUPFAM" id="SSF53474">
    <property type="entry name" value="alpha/beta-Hydrolases"/>
    <property type="match status" value="1"/>
</dbReference>
<evidence type="ECO:0000259" key="2">
    <source>
        <dbReference type="Pfam" id="PF00326"/>
    </source>
</evidence>
<protein>
    <submittedName>
        <fullName evidence="4">S9 family peptidase</fullName>
    </submittedName>
</protein>
<dbReference type="Proteomes" id="UP001403385">
    <property type="component" value="Unassembled WGS sequence"/>
</dbReference>
<evidence type="ECO:0000256" key="1">
    <source>
        <dbReference type="SAM" id="SignalP"/>
    </source>
</evidence>
<name>A0AAW9SBG3_9BACT</name>
<dbReference type="InterPro" id="IPR002469">
    <property type="entry name" value="Peptidase_S9B_N"/>
</dbReference>
<dbReference type="EMBL" id="JBDKWZ010000010">
    <property type="protein sequence ID" value="MEN7549694.1"/>
    <property type="molecule type" value="Genomic_DNA"/>
</dbReference>
<dbReference type="SUPFAM" id="SSF82171">
    <property type="entry name" value="DPP6 N-terminal domain-like"/>
    <property type="match status" value="1"/>
</dbReference>
<dbReference type="PANTHER" id="PTHR11731">
    <property type="entry name" value="PROTEASE FAMILY S9B,C DIPEPTIDYL-PEPTIDASE IV-RELATED"/>
    <property type="match status" value="1"/>
</dbReference>
<dbReference type="Gene3D" id="3.40.50.1820">
    <property type="entry name" value="alpha/beta hydrolase"/>
    <property type="match status" value="1"/>
</dbReference>
<keyword evidence="1" id="KW-0732">Signal</keyword>
<dbReference type="InterPro" id="IPR029058">
    <property type="entry name" value="AB_hydrolase_fold"/>
</dbReference>
<dbReference type="AlphaFoldDB" id="A0AAW9SBG3"/>
<organism evidence="4 5">
    <name type="scientific">Rapidithrix thailandica</name>
    <dbReference type="NCBI Taxonomy" id="413964"/>
    <lineage>
        <taxon>Bacteria</taxon>
        <taxon>Pseudomonadati</taxon>
        <taxon>Bacteroidota</taxon>
        <taxon>Cytophagia</taxon>
        <taxon>Cytophagales</taxon>
        <taxon>Flammeovirgaceae</taxon>
        <taxon>Rapidithrix</taxon>
    </lineage>
</organism>